<dbReference type="InterPro" id="IPR011059">
    <property type="entry name" value="Metal-dep_hydrolase_composite"/>
</dbReference>
<keyword evidence="3" id="KW-1185">Reference proteome</keyword>
<feature type="domain" description="Amidohydrolase-related" evidence="1">
    <location>
        <begin position="392"/>
        <end position="484"/>
    </location>
</feature>
<protein>
    <recommendedName>
        <fullName evidence="1">Amidohydrolase-related domain-containing protein</fullName>
    </recommendedName>
</protein>
<dbReference type="Pfam" id="PF01979">
    <property type="entry name" value="Amidohydro_1"/>
    <property type="match status" value="1"/>
</dbReference>
<dbReference type="Gene3D" id="3.20.20.140">
    <property type="entry name" value="Metal-dependent hydrolases"/>
    <property type="match status" value="2"/>
</dbReference>
<evidence type="ECO:0000259" key="1">
    <source>
        <dbReference type="Pfam" id="PF01979"/>
    </source>
</evidence>
<name>A0ABR1K5W2_9AGAR</name>
<sequence>MEKSSPSVPSSNTPRILAISIIFLLLLFSGTFFPSVPLGIRTPGSVDASLLQRCRSLNTPAGPPADFHKRTQSDRFSPGTKPIIIKNAKIWTGEDNGKHVMQGDILLDKGMIMEVGGIPEHNCKDITVLDAQGGWVTPGIVDLHSHLGVYSAPSLEGANDGNSLKGTIGAWMRAIDGLNTHDDSYNTSIAGGVTTSLILPGSANAIGGQAYPIKLRRTHERSPSSMLLEPPYQINSSLPSDSSHIPWRHMKHACGENPSRVYSDTRMDTIWAFRDAYNKANQLKKKQDEFCAKLETGQVIDDFPDDLQWESLVDVLRGRVKVNVHCYETVDLDALVRISNEFKFPVAAFHHASETYLVPDVLKRAYGHPPAIALFATNARYKREAYRSSEFAPKILAENGLTVVMKSDHSVLNSRFLLYEAQQAHYYGLPDNLALAAVTSSAAETMGLAHRIGYVKKGWDADLVIWDSHPLALGSTPKQVFIDGIPQLETPHTLNKPAAFQHVPKVPNFDKEAQDAVTYDGLPPLIPASTTSDTVVFTNVKSIYSRSGDVVKTTFNTQDSATYGTVVVRNGRLVCSGVESTCATSSVLGDPEVSYVDLEGGSLSPSLLTFGSPLGLSNIDQEDSTNDGVVFDPLTQSIPKILGHSTLIRAVDGLEFQTRDALLAYRSGVTSAVTAPSHYNFYGGLATSFSTGSVHKLAPGAVIQEVTGVHMSVRHFGSPSVSTQIATLRRLLLETQEGTTGKWFTEILEGRVPLVVEAHSADIIATLILLKKEVERSTGKNVRLTVTGASEAHLLAKELSESGTGVILNPVHSFPFAWEDRRILPGPPLTEHSPVSKLISHNVTVGIGVQEIWDARNLRFDIAWASLEAGGKISKEEAIAIGSVNLEKLLGLDVQAEETDMVATRGGDLLELSAKVAAVVSPRRGMVDLF</sequence>
<organism evidence="2 3">
    <name type="scientific">Marasmiellus scandens</name>
    <dbReference type="NCBI Taxonomy" id="2682957"/>
    <lineage>
        <taxon>Eukaryota</taxon>
        <taxon>Fungi</taxon>
        <taxon>Dikarya</taxon>
        <taxon>Basidiomycota</taxon>
        <taxon>Agaricomycotina</taxon>
        <taxon>Agaricomycetes</taxon>
        <taxon>Agaricomycetidae</taxon>
        <taxon>Agaricales</taxon>
        <taxon>Marasmiineae</taxon>
        <taxon>Omphalotaceae</taxon>
        <taxon>Marasmiellus</taxon>
    </lineage>
</organism>
<dbReference type="Proteomes" id="UP001498398">
    <property type="component" value="Unassembled WGS sequence"/>
</dbReference>
<dbReference type="InterPro" id="IPR050138">
    <property type="entry name" value="DHOase/Allantoinase_Hydrolase"/>
</dbReference>
<dbReference type="SUPFAM" id="SSF51556">
    <property type="entry name" value="Metallo-dependent hydrolases"/>
    <property type="match status" value="1"/>
</dbReference>
<dbReference type="InterPro" id="IPR006680">
    <property type="entry name" value="Amidohydro-rel"/>
</dbReference>
<proteinExistence type="predicted"/>
<comment type="caution">
    <text evidence="2">The sequence shown here is derived from an EMBL/GenBank/DDBJ whole genome shotgun (WGS) entry which is preliminary data.</text>
</comment>
<reference evidence="2 3" key="1">
    <citation type="submission" date="2024-01" db="EMBL/GenBank/DDBJ databases">
        <title>A draft genome for the cacao thread blight pathogen Marasmiellus scandens.</title>
        <authorList>
            <person name="Baruah I.K."/>
            <person name="Leung J."/>
            <person name="Bukari Y."/>
            <person name="Amoako-Attah I."/>
            <person name="Meinhardt L.W."/>
            <person name="Bailey B.A."/>
            <person name="Cohen S.P."/>
        </authorList>
    </citation>
    <scope>NUCLEOTIDE SEQUENCE [LARGE SCALE GENOMIC DNA]</scope>
    <source>
        <strain evidence="2 3">GH-19</strain>
    </source>
</reference>
<dbReference type="EMBL" id="JBANRG010000001">
    <property type="protein sequence ID" value="KAK7472814.1"/>
    <property type="molecule type" value="Genomic_DNA"/>
</dbReference>
<gene>
    <name evidence="2" type="ORF">VKT23_000921</name>
</gene>
<accession>A0ABR1K5W2</accession>
<dbReference type="PANTHER" id="PTHR43668">
    <property type="entry name" value="ALLANTOINASE"/>
    <property type="match status" value="1"/>
</dbReference>
<dbReference type="PANTHER" id="PTHR43668:SF5">
    <property type="entry name" value="AMIDOHYDROLASE 3 DOMAIN-CONTAINING PROTEIN"/>
    <property type="match status" value="1"/>
</dbReference>
<dbReference type="InterPro" id="IPR032466">
    <property type="entry name" value="Metal_Hydrolase"/>
</dbReference>
<evidence type="ECO:0000313" key="3">
    <source>
        <dbReference type="Proteomes" id="UP001498398"/>
    </source>
</evidence>
<dbReference type="SUPFAM" id="SSF51338">
    <property type="entry name" value="Composite domain of metallo-dependent hydrolases"/>
    <property type="match status" value="1"/>
</dbReference>
<evidence type="ECO:0000313" key="2">
    <source>
        <dbReference type="EMBL" id="KAK7472814.1"/>
    </source>
</evidence>